<feature type="compositionally biased region" description="Basic and acidic residues" evidence="8">
    <location>
        <begin position="321"/>
        <end position="331"/>
    </location>
</feature>
<dbReference type="GO" id="GO:0005815">
    <property type="term" value="C:microtubule organizing center"/>
    <property type="evidence" value="ECO:0007669"/>
    <property type="project" value="TreeGrafter"/>
</dbReference>
<dbReference type="GO" id="GO:0030992">
    <property type="term" value="C:intraciliary transport particle B"/>
    <property type="evidence" value="ECO:0007669"/>
    <property type="project" value="TreeGrafter"/>
</dbReference>
<dbReference type="GO" id="GO:0060271">
    <property type="term" value="P:cilium assembly"/>
    <property type="evidence" value="ECO:0007669"/>
    <property type="project" value="TreeGrafter"/>
</dbReference>
<keyword evidence="5" id="KW-0969">Cilium</keyword>
<keyword evidence="4 7" id="KW-0175">Coiled coil</keyword>
<dbReference type="PANTHER" id="PTHR21547:SF0">
    <property type="entry name" value="CLUSTERIN-ASSOCIATED PROTEIN 1"/>
    <property type="match status" value="1"/>
</dbReference>
<feature type="region of interest" description="Disordered" evidence="8">
    <location>
        <begin position="320"/>
        <end position="387"/>
    </location>
</feature>
<name>A0AA35TX60_GEOBA</name>
<evidence type="ECO:0000256" key="5">
    <source>
        <dbReference type="ARBA" id="ARBA00023069"/>
    </source>
</evidence>
<reference evidence="9" key="1">
    <citation type="submission" date="2023-03" db="EMBL/GenBank/DDBJ databases">
        <authorList>
            <person name="Steffen K."/>
            <person name="Cardenas P."/>
        </authorList>
    </citation>
    <scope>NUCLEOTIDE SEQUENCE</scope>
</reference>
<evidence type="ECO:0000313" key="10">
    <source>
        <dbReference type="Proteomes" id="UP001174909"/>
    </source>
</evidence>
<evidence type="ECO:0000256" key="6">
    <source>
        <dbReference type="ARBA" id="ARBA00023273"/>
    </source>
</evidence>
<feature type="compositionally biased region" description="Basic and acidic residues" evidence="8">
    <location>
        <begin position="377"/>
        <end position="387"/>
    </location>
</feature>
<dbReference type="GO" id="GO:0005929">
    <property type="term" value="C:cilium"/>
    <property type="evidence" value="ECO:0007669"/>
    <property type="project" value="UniProtKB-SubCell"/>
</dbReference>
<feature type="compositionally biased region" description="Low complexity" evidence="8">
    <location>
        <begin position="352"/>
        <end position="361"/>
    </location>
</feature>
<dbReference type="PANTHER" id="PTHR21547">
    <property type="entry name" value="CLUSTERIN ASSOCIATED PROTEIN 1"/>
    <property type="match status" value="1"/>
</dbReference>
<comment type="similarity">
    <text evidence="2">Belongs to the CLUAP1 family.</text>
</comment>
<evidence type="ECO:0000313" key="9">
    <source>
        <dbReference type="EMBL" id="CAI8055889.1"/>
    </source>
</evidence>
<organism evidence="9 10">
    <name type="scientific">Geodia barretti</name>
    <name type="common">Barrett's horny sponge</name>
    <dbReference type="NCBI Taxonomy" id="519541"/>
    <lineage>
        <taxon>Eukaryota</taxon>
        <taxon>Metazoa</taxon>
        <taxon>Porifera</taxon>
        <taxon>Demospongiae</taxon>
        <taxon>Heteroscleromorpha</taxon>
        <taxon>Tetractinellida</taxon>
        <taxon>Astrophorina</taxon>
        <taxon>Geodiidae</taxon>
        <taxon>Geodia</taxon>
    </lineage>
</organism>
<keyword evidence="6" id="KW-0966">Cell projection</keyword>
<evidence type="ECO:0000256" key="3">
    <source>
        <dbReference type="ARBA" id="ARBA00022794"/>
    </source>
</evidence>
<dbReference type="InterPro" id="IPR019366">
    <property type="entry name" value="Clusterin-associated_protein-1"/>
</dbReference>
<evidence type="ECO:0000256" key="2">
    <source>
        <dbReference type="ARBA" id="ARBA00008340"/>
    </source>
</evidence>
<dbReference type="Pfam" id="PF10234">
    <property type="entry name" value="Cluap1"/>
    <property type="match status" value="1"/>
</dbReference>
<comment type="subcellular location">
    <subcellularLocation>
        <location evidence="1">Cell projection</location>
        <location evidence="1">Cilium</location>
    </subcellularLocation>
</comment>
<keyword evidence="3" id="KW-0970">Cilium biogenesis/degradation</keyword>
<dbReference type="AlphaFoldDB" id="A0AA35TX60"/>
<evidence type="ECO:0000256" key="7">
    <source>
        <dbReference type="SAM" id="Coils"/>
    </source>
</evidence>
<evidence type="ECO:0000256" key="1">
    <source>
        <dbReference type="ARBA" id="ARBA00004138"/>
    </source>
</evidence>
<sequence>MSYRDLRNFTEMMRALGYPRLISMENFRTPNFQLVAEILAWLVNRYDPSADLPTEVDTEQDRVIFIKSIAQFMATKAHVKLNTKKLYMADGHAVKELLKISSLLYTAMTTHQKSGLSEDTSTQKNMELSVKSTDLKACRQLASEITARGAKLHELLGREVELRDLRRTALSQTVDIEELERGIASSISAVKTEIERVQQMLGNLGGDEASLEVKIENKRQELERNQKRLRSLANVRPAYMDEYERVEVDLQKQYSVYVEKHCHLSYLEHQLDLVNEAEHHEHEATESSLKRMHQRMQEAEHRMIRDDITADDMLQIAGTEEFPRPTAEGRKVFGSMSGDAILSDHEEESNPLSSGSELASGGEEDEDEKTLDFSDGDQSRPDSADDF</sequence>
<accession>A0AA35TX60</accession>
<keyword evidence="10" id="KW-1185">Reference proteome</keyword>
<feature type="coiled-coil region" evidence="7">
    <location>
        <begin position="208"/>
        <end position="235"/>
    </location>
</feature>
<evidence type="ECO:0000256" key="4">
    <source>
        <dbReference type="ARBA" id="ARBA00023054"/>
    </source>
</evidence>
<dbReference type="EMBL" id="CASHTH010004314">
    <property type="protein sequence ID" value="CAI8055889.1"/>
    <property type="molecule type" value="Genomic_DNA"/>
</dbReference>
<gene>
    <name evidence="9" type="ORF">GBAR_LOCUS30470</name>
</gene>
<protein>
    <submittedName>
        <fullName evidence="9">Clusterin-associated protein 1</fullName>
    </submittedName>
</protein>
<comment type="caution">
    <text evidence="9">The sequence shown here is derived from an EMBL/GenBank/DDBJ whole genome shotgun (WGS) entry which is preliminary data.</text>
</comment>
<dbReference type="Proteomes" id="UP001174909">
    <property type="component" value="Unassembled WGS sequence"/>
</dbReference>
<proteinExistence type="inferred from homology"/>
<evidence type="ECO:0000256" key="8">
    <source>
        <dbReference type="SAM" id="MobiDB-lite"/>
    </source>
</evidence>